<dbReference type="NCBIfam" id="NF003507">
    <property type="entry name" value="PRK05170.2-5"/>
    <property type="match status" value="1"/>
</dbReference>
<evidence type="ECO:0000256" key="1">
    <source>
        <dbReference type="HAMAP-Rule" id="MF_00676"/>
    </source>
</evidence>
<dbReference type="AlphaFoldDB" id="A0A516H1K7"/>
<dbReference type="KEGG" id="fer:FNB15_10490"/>
<protein>
    <recommendedName>
        <fullName evidence="1">UPF0260 protein FNB15_10490</fullName>
    </recommendedName>
</protein>
<dbReference type="PANTHER" id="PTHR37421:SF1">
    <property type="entry name" value="UPF0260 PROTEIN YCGN"/>
    <property type="match status" value="1"/>
</dbReference>
<dbReference type="PANTHER" id="PTHR37421">
    <property type="entry name" value="UPF0260 PROTEIN YCGN"/>
    <property type="match status" value="1"/>
</dbReference>
<gene>
    <name evidence="2" type="ORF">FNB15_10490</name>
</gene>
<evidence type="ECO:0000313" key="3">
    <source>
        <dbReference type="Proteomes" id="UP000317496"/>
    </source>
</evidence>
<dbReference type="Pfam" id="PF03692">
    <property type="entry name" value="CxxCxxCC"/>
    <property type="match status" value="1"/>
</dbReference>
<dbReference type="InterPro" id="IPR008228">
    <property type="entry name" value="UCP006173"/>
</dbReference>
<comment type="similarity">
    <text evidence="1">Belongs to the UPF0260 family.</text>
</comment>
<dbReference type="RefSeq" id="WP_144068652.1">
    <property type="nucleotide sequence ID" value="NZ_CP041636.1"/>
</dbReference>
<dbReference type="OrthoDB" id="9786855at2"/>
<dbReference type="NCBIfam" id="NF003501">
    <property type="entry name" value="PRK05170.1-5"/>
    <property type="match status" value="1"/>
</dbReference>
<keyword evidence="3" id="KW-1185">Reference proteome</keyword>
<name>A0A516H1K7_9PROT</name>
<sequence>MPRSLPFWRRKRLDQMTPSEWESLCDGCGKCCLYRLEDQDTGELEQTNVACKLLNCATGQCSNYPKRKKIVPDCIQLTPAKVQKMNWLPATCGYRLVAQGKDLYWWHPLKSGSSQTVHQAGISAAGRVISEKDAGELEDHVVYWLDDKGPPKPKKR</sequence>
<proteinExistence type="inferred from homology"/>
<dbReference type="PIRSF" id="PIRSF006173">
    <property type="entry name" value="UCP006173"/>
    <property type="match status" value="1"/>
</dbReference>
<reference evidence="2 3" key="1">
    <citation type="submission" date="2019-07" db="EMBL/GenBank/DDBJ databases">
        <title>Genome sequencing for Ferrovibrio sp. K5.</title>
        <authorList>
            <person name="Park S.-J."/>
        </authorList>
    </citation>
    <scope>NUCLEOTIDE SEQUENCE [LARGE SCALE GENOMIC DNA]</scope>
    <source>
        <strain evidence="2 3">K5</strain>
    </source>
</reference>
<dbReference type="EMBL" id="CP041636">
    <property type="protein sequence ID" value="QDO97671.1"/>
    <property type="molecule type" value="Genomic_DNA"/>
</dbReference>
<evidence type="ECO:0000313" key="2">
    <source>
        <dbReference type="EMBL" id="QDO97671.1"/>
    </source>
</evidence>
<dbReference type="HAMAP" id="MF_00676">
    <property type="entry name" value="UPF0260"/>
    <property type="match status" value="1"/>
</dbReference>
<dbReference type="InterPro" id="IPR005358">
    <property type="entry name" value="Puta_zinc/iron-chelating_dom"/>
</dbReference>
<organism evidence="2 3">
    <name type="scientific">Ferrovibrio terrae</name>
    <dbReference type="NCBI Taxonomy" id="2594003"/>
    <lineage>
        <taxon>Bacteria</taxon>
        <taxon>Pseudomonadati</taxon>
        <taxon>Pseudomonadota</taxon>
        <taxon>Alphaproteobacteria</taxon>
        <taxon>Rhodospirillales</taxon>
        <taxon>Rhodospirillaceae</taxon>
        <taxon>Ferrovibrio</taxon>
    </lineage>
</organism>
<accession>A0A516H1K7</accession>
<dbReference type="Proteomes" id="UP000317496">
    <property type="component" value="Chromosome"/>
</dbReference>